<proteinExistence type="predicted"/>
<accession>A0A2P2N947</accession>
<organism evidence="1">
    <name type="scientific">Rhizophora mucronata</name>
    <name type="common">Asiatic mangrove</name>
    <dbReference type="NCBI Taxonomy" id="61149"/>
    <lineage>
        <taxon>Eukaryota</taxon>
        <taxon>Viridiplantae</taxon>
        <taxon>Streptophyta</taxon>
        <taxon>Embryophyta</taxon>
        <taxon>Tracheophyta</taxon>
        <taxon>Spermatophyta</taxon>
        <taxon>Magnoliopsida</taxon>
        <taxon>eudicotyledons</taxon>
        <taxon>Gunneridae</taxon>
        <taxon>Pentapetalae</taxon>
        <taxon>rosids</taxon>
        <taxon>fabids</taxon>
        <taxon>Malpighiales</taxon>
        <taxon>Rhizophoraceae</taxon>
        <taxon>Rhizophora</taxon>
    </lineage>
</organism>
<name>A0A2P2N947_RHIMU</name>
<dbReference type="EMBL" id="GGEC01058511">
    <property type="protein sequence ID" value="MBX38995.1"/>
    <property type="molecule type" value="Transcribed_RNA"/>
</dbReference>
<evidence type="ECO:0000313" key="1">
    <source>
        <dbReference type="EMBL" id="MBX38995.1"/>
    </source>
</evidence>
<reference evidence="1" key="1">
    <citation type="submission" date="2018-02" db="EMBL/GenBank/DDBJ databases">
        <title>Rhizophora mucronata_Transcriptome.</title>
        <authorList>
            <person name="Meera S.P."/>
            <person name="Sreeshan A."/>
            <person name="Augustine A."/>
        </authorList>
    </citation>
    <scope>NUCLEOTIDE SEQUENCE</scope>
    <source>
        <tissue evidence="1">Leaf</tissue>
    </source>
</reference>
<sequence length="41" mass="4658">MLNMHATQNIHTLQPNSTLNRYSEQAMTIGQSHIDGYNTIL</sequence>
<dbReference type="AlphaFoldDB" id="A0A2P2N947"/>
<protein>
    <submittedName>
        <fullName evidence="1">Uncharacterized protein</fullName>
    </submittedName>
</protein>